<accession>A0ABW3FN18</accession>
<dbReference type="RefSeq" id="WP_263250244.1">
    <property type="nucleotide sequence ID" value="NZ_BAABLT010000034.1"/>
</dbReference>
<sequence>MQTWAKRGVQAALVTGGMLAVGSGVADACTERPVPPLGEALPDDLLGSGSLSRADHPVTALAGTLDPVRDLLPEVENELTRELPVLRDQPRHRAEPLQLAGWVADTADAHAPGGPAPAESSVVLGLRPVPGAHGPLGTPSEGFHRSLSWAGPIGDVIKGGADALDKGAFPAGHRQDVAAELVRPAADPAHFDGFARNAAGIVDLWHDTLERGRGLLAPDSVDLTSGELPGTHGDLVSVPEAVLRGALSAVHAAPTPRDVPPLAVPGEHQDKVHEIPNLKGLPTGRAGDPGVHAPLPLGGQLSALGGGHTQAPVVNELTSAISPRFSSAPLNSDVLVKVADELDAAVPEHRLVARSPFRPEPAPRASTGMALPILDGGVPEINAVQGQTLPTGELRPADLLDRTMPLTRI</sequence>
<comment type="caution">
    <text evidence="1">The sequence shown here is derived from an EMBL/GenBank/DDBJ whole genome shotgun (WGS) entry which is preliminary data.</text>
</comment>
<protein>
    <recommendedName>
        <fullName evidence="3">Secreted protein</fullName>
    </recommendedName>
</protein>
<gene>
    <name evidence="1" type="ORF">ACFQ16_00015</name>
</gene>
<dbReference type="Proteomes" id="UP001597018">
    <property type="component" value="Unassembled WGS sequence"/>
</dbReference>
<keyword evidence="2" id="KW-1185">Reference proteome</keyword>
<evidence type="ECO:0008006" key="3">
    <source>
        <dbReference type="Google" id="ProtNLM"/>
    </source>
</evidence>
<proteinExistence type="predicted"/>
<evidence type="ECO:0000313" key="2">
    <source>
        <dbReference type="Proteomes" id="UP001597018"/>
    </source>
</evidence>
<name>A0ABW3FN18_9PSEU</name>
<reference evidence="2" key="1">
    <citation type="journal article" date="2019" name="Int. J. Syst. Evol. Microbiol.">
        <title>The Global Catalogue of Microorganisms (GCM) 10K type strain sequencing project: providing services to taxonomists for standard genome sequencing and annotation.</title>
        <authorList>
            <consortium name="The Broad Institute Genomics Platform"/>
            <consortium name="The Broad Institute Genome Sequencing Center for Infectious Disease"/>
            <person name="Wu L."/>
            <person name="Ma J."/>
        </authorList>
    </citation>
    <scope>NUCLEOTIDE SEQUENCE [LARGE SCALE GENOMIC DNA]</scope>
    <source>
        <strain evidence="2">CCUG 56401</strain>
    </source>
</reference>
<evidence type="ECO:0000313" key="1">
    <source>
        <dbReference type="EMBL" id="MFD0918116.1"/>
    </source>
</evidence>
<dbReference type="EMBL" id="JBHTIW010000001">
    <property type="protein sequence ID" value="MFD0918116.1"/>
    <property type="molecule type" value="Genomic_DNA"/>
</dbReference>
<organism evidence="1 2">
    <name type="scientific">Saccharopolyspora rosea</name>
    <dbReference type="NCBI Taxonomy" id="524884"/>
    <lineage>
        <taxon>Bacteria</taxon>
        <taxon>Bacillati</taxon>
        <taxon>Actinomycetota</taxon>
        <taxon>Actinomycetes</taxon>
        <taxon>Pseudonocardiales</taxon>
        <taxon>Pseudonocardiaceae</taxon>
        <taxon>Saccharopolyspora</taxon>
    </lineage>
</organism>